<dbReference type="Proteomes" id="UP000265160">
    <property type="component" value="Unplaced"/>
</dbReference>
<evidence type="ECO:0000256" key="3">
    <source>
        <dbReference type="PROSITE-ProRule" id="PRU00121"/>
    </source>
</evidence>
<evidence type="ECO:0000259" key="4">
    <source>
        <dbReference type="PROSITE" id="PS50070"/>
    </source>
</evidence>
<evidence type="ECO:0000313" key="6">
    <source>
        <dbReference type="Proteomes" id="UP000265160"/>
    </source>
</evidence>
<evidence type="ECO:0000256" key="2">
    <source>
        <dbReference type="ARBA" id="ARBA00023157"/>
    </source>
</evidence>
<evidence type="ECO:0000313" key="5">
    <source>
        <dbReference type="Ensembl" id="ENSMZEP00005025967.1"/>
    </source>
</evidence>
<dbReference type="Gene3D" id="2.40.20.10">
    <property type="entry name" value="Plasminogen Kringle 4"/>
    <property type="match status" value="1"/>
</dbReference>
<evidence type="ECO:0000256" key="1">
    <source>
        <dbReference type="ARBA" id="ARBA00022572"/>
    </source>
</evidence>
<dbReference type="AlphaFoldDB" id="A0A3P9CVF7"/>
<feature type="domain" description="Kringle" evidence="4">
    <location>
        <begin position="25"/>
        <end position="60"/>
    </location>
</feature>
<keyword evidence="6" id="KW-1185">Reference proteome</keyword>
<protein>
    <recommendedName>
        <fullName evidence="4">Kringle domain-containing protein</fullName>
    </recommendedName>
</protein>
<accession>A0A3P9CVF7</accession>
<dbReference type="InterPro" id="IPR038178">
    <property type="entry name" value="Kringle_sf"/>
</dbReference>
<dbReference type="InterPro" id="IPR013806">
    <property type="entry name" value="Kringle-like"/>
</dbReference>
<dbReference type="Pfam" id="PF00051">
    <property type="entry name" value="Kringle"/>
    <property type="match status" value="1"/>
</dbReference>
<sequence>PTVELRSRFSHDFLFQYKYLLHLLTCVNGIGRDYRGTKSRTNSGKICQRWDSSYPHRPKYVFAFDFTSSFHILLCLCEIRS</sequence>
<dbReference type="STRING" id="106582.ENSMZEP00005025967"/>
<dbReference type="Ensembl" id="ENSMZET00005026804.1">
    <property type="protein sequence ID" value="ENSMZEP00005025967.1"/>
    <property type="gene ID" value="ENSMZEG00005019367.1"/>
</dbReference>
<comment type="caution">
    <text evidence="3">Lacks conserved residue(s) required for the propagation of feature annotation.</text>
</comment>
<dbReference type="SUPFAM" id="SSF57440">
    <property type="entry name" value="Kringle-like"/>
    <property type="match status" value="1"/>
</dbReference>
<dbReference type="SMART" id="SM00130">
    <property type="entry name" value="KR"/>
    <property type="match status" value="1"/>
</dbReference>
<keyword evidence="2" id="KW-1015">Disulfide bond</keyword>
<keyword evidence="1 3" id="KW-0420">Kringle</keyword>
<dbReference type="GeneTree" id="ENSGT00940000178334"/>
<proteinExistence type="predicted"/>
<reference evidence="5" key="2">
    <citation type="submission" date="2025-09" db="UniProtKB">
        <authorList>
            <consortium name="Ensembl"/>
        </authorList>
    </citation>
    <scope>IDENTIFICATION</scope>
</reference>
<dbReference type="InterPro" id="IPR000001">
    <property type="entry name" value="Kringle"/>
</dbReference>
<dbReference type="PROSITE" id="PS50070">
    <property type="entry name" value="KRINGLE_2"/>
    <property type="match status" value="1"/>
</dbReference>
<reference evidence="5" key="1">
    <citation type="submission" date="2025-08" db="UniProtKB">
        <authorList>
            <consortium name="Ensembl"/>
        </authorList>
    </citation>
    <scope>IDENTIFICATION</scope>
</reference>
<name>A0A3P9CVF7_9CICH</name>
<organism evidence="5 6">
    <name type="scientific">Maylandia zebra</name>
    <name type="common">zebra mbuna</name>
    <dbReference type="NCBI Taxonomy" id="106582"/>
    <lineage>
        <taxon>Eukaryota</taxon>
        <taxon>Metazoa</taxon>
        <taxon>Chordata</taxon>
        <taxon>Craniata</taxon>
        <taxon>Vertebrata</taxon>
        <taxon>Euteleostomi</taxon>
        <taxon>Actinopterygii</taxon>
        <taxon>Neopterygii</taxon>
        <taxon>Teleostei</taxon>
        <taxon>Neoteleostei</taxon>
        <taxon>Acanthomorphata</taxon>
        <taxon>Ovalentaria</taxon>
        <taxon>Cichlomorphae</taxon>
        <taxon>Cichliformes</taxon>
        <taxon>Cichlidae</taxon>
        <taxon>African cichlids</taxon>
        <taxon>Pseudocrenilabrinae</taxon>
        <taxon>Haplochromini</taxon>
        <taxon>Maylandia</taxon>
        <taxon>Maylandia zebra complex</taxon>
    </lineage>
</organism>